<comment type="caution">
    <text evidence="1">The sequence shown here is derived from an EMBL/GenBank/DDBJ whole genome shotgun (WGS) entry which is preliminary data.</text>
</comment>
<accession>A0ABT5LHI7</accession>
<sequence>MFLLTSMENKWLVSRMMRGKAGNEKYAPPVKEQRVHGWGVLTGIRGWQKQSPRHVKISLKIK</sequence>
<proteinExistence type="predicted"/>
<gene>
    <name evidence="1" type="ORF">PSI23_07965</name>
</gene>
<protein>
    <recommendedName>
        <fullName evidence="3">Integrase</fullName>
    </recommendedName>
</protein>
<organism evidence="1 2">
    <name type="scientific">Xenorhabdus yunnanensis</name>
    <dbReference type="NCBI Taxonomy" id="3025878"/>
    <lineage>
        <taxon>Bacteria</taxon>
        <taxon>Pseudomonadati</taxon>
        <taxon>Pseudomonadota</taxon>
        <taxon>Gammaproteobacteria</taxon>
        <taxon>Enterobacterales</taxon>
        <taxon>Morganellaceae</taxon>
        <taxon>Xenorhabdus</taxon>
    </lineage>
</organism>
<keyword evidence="2" id="KW-1185">Reference proteome</keyword>
<reference evidence="1 2" key="1">
    <citation type="submission" date="2023-02" db="EMBL/GenBank/DDBJ databases">
        <title>Entomopathogenic bacteria.</title>
        <authorList>
            <person name="Machado R.A."/>
        </authorList>
    </citation>
    <scope>NUCLEOTIDE SEQUENCE [LARGE SCALE GENOMIC DNA]</scope>
    <source>
        <strain evidence="1 2">XENO-10</strain>
    </source>
</reference>
<name>A0ABT5LHI7_9GAMM</name>
<dbReference type="RefSeq" id="WP_273554591.1">
    <property type="nucleotide sequence ID" value="NZ_JAQRFI010000014.1"/>
</dbReference>
<evidence type="ECO:0000313" key="2">
    <source>
        <dbReference type="Proteomes" id="UP001217178"/>
    </source>
</evidence>
<evidence type="ECO:0000313" key="1">
    <source>
        <dbReference type="EMBL" id="MDC9589260.1"/>
    </source>
</evidence>
<evidence type="ECO:0008006" key="3">
    <source>
        <dbReference type="Google" id="ProtNLM"/>
    </source>
</evidence>
<dbReference type="Proteomes" id="UP001217178">
    <property type="component" value="Unassembled WGS sequence"/>
</dbReference>
<dbReference type="EMBL" id="JAQRFI010000014">
    <property type="protein sequence ID" value="MDC9589260.1"/>
    <property type="molecule type" value="Genomic_DNA"/>
</dbReference>